<dbReference type="Gene3D" id="3.40.50.1820">
    <property type="entry name" value="alpha/beta hydrolase"/>
    <property type="match status" value="1"/>
</dbReference>
<organism evidence="2 3">
    <name type="scientific">Amycolatopsis camponoti</name>
    <dbReference type="NCBI Taxonomy" id="2606593"/>
    <lineage>
        <taxon>Bacteria</taxon>
        <taxon>Bacillati</taxon>
        <taxon>Actinomycetota</taxon>
        <taxon>Actinomycetes</taxon>
        <taxon>Pseudonocardiales</taxon>
        <taxon>Pseudonocardiaceae</taxon>
        <taxon>Amycolatopsis</taxon>
    </lineage>
</organism>
<dbReference type="PANTHER" id="PTHR45763:SF46">
    <property type="entry name" value="AB HYDROLASE-1 DOMAIN-CONTAINING PROTEIN"/>
    <property type="match status" value="1"/>
</dbReference>
<evidence type="ECO:0000313" key="2">
    <source>
        <dbReference type="EMBL" id="VVJ18329.1"/>
    </source>
</evidence>
<name>A0A6I8LT96_9PSEU</name>
<keyword evidence="2" id="KW-0378">Hydrolase</keyword>
<sequence>MTYIALPDGRTLHIEITGPPSGLPVIFHHGTPGSVRRFTGFQHAVHEHGLRLVRYSRAGYGQSSRLPGRAIADVAPDISAILDHIDAPRCLVAGRSGGGPHCLATAALLPERVAGALVIAGLAPYGGADLEFLDGMGELNIELFGRALHGEPKLRPALESHARGLGANDSAAIMQEWRTLLPDVDRAVLTGEYAEDLAANYAEALHPGVDGWVDDDLAFVSPWGFSVTDIDVPTFIWHGTEDLFVPFQHGEWLARHIPGATAHLLDGEGHLSLAIGALDMMLTELAEAE</sequence>
<keyword evidence="3" id="KW-1185">Reference proteome</keyword>
<dbReference type="InterPro" id="IPR029058">
    <property type="entry name" value="AB_hydrolase_fold"/>
</dbReference>
<dbReference type="SUPFAM" id="SSF53474">
    <property type="entry name" value="alpha/beta-Hydrolases"/>
    <property type="match status" value="1"/>
</dbReference>
<protein>
    <submittedName>
        <fullName evidence="2">Hydrolase</fullName>
    </submittedName>
</protein>
<dbReference type="InterPro" id="IPR000073">
    <property type="entry name" value="AB_hydrolase_1"/>
</dbReference>
<dbReference type="GO" id="GO:0016787">
    <property type="term" value="F:hydrolase activity"/>
    <property type="evidence" value="ECO:0007669"/>
    <property type="project" value="UniProtKB-KW"/>
</dbReference>
<accession>A0A6I8LT96</accession>
<dbReference type="Pfam" id="PF00561">
    <property type="entry name" value="Abhydrolase_1"/>
    <property type="match status" value="1"/>
</dbReference>
<dbReference type="Proteomes" id="UP000399805">
    <property type="component" value="Unassembled WGS sequence"/>
</dbReference>
<dbReference type="EMBL" id="CABVGP010000001">
    <property type="protein sequence ID" value="VVJ18329.1"/>
    <property type="molecule type" value="Genomic_DNA"/>
</dbReference>
<dbReference type="RefSeq" id="WP_230862521.1">
    <property type="nucleotide sequence ID" value="NZ_CABVGP010000001.1"/>
</dbReference>
<dbReference type="AlphaFoldDB" id="A0A6I8LT96"/>
<gene>
    <name evidence="2" type="ORF">AA23TX_03350</name>
</gene>
<proteinExistence type="predicted"/>
<evidence type="ECO:0000313" key="3">
    <source>
        <dbReference type="Proteomes" id="UP000399805"/>
    </source>
</evidence>
<reference evidence="2 3" key="1">
    <citation type="submission" date="2019-09" db="EMBL/GenBank/DDBJ databases">
        <authorList>
            <person name="Leyn A S."/>
        </authorList>
    </citation>
    <scope>NUCLEOTIDE SEQUENCE [LARGE SCALE GENOMIC DNA]</scope>
    <source>
        <strain evidence="2">AA231_1</strain>
    </source>
</reference>
<dbReference type="PANTHER" id="PTHR45763">
    <property type="entry name" value="HYDROLASE, ALPHA/BETA FOLD FAMILY PROTEIN, EXPRESSED-RELATED"/>
    <property type="match status" value="1"/>
</dbReference>
<evidence type="ECO:0000259" key="1">
    <source>
        <dbReference type="Pfam" id="PF00561"/>
    </source>
</evidence>
<feature type="domain" description="AB hydrolase-1" evidence="1">
    <location>
        <begin position="24"/>
        <end position="273"/>
    </location>
</feature>